<dbReference type="GO" id="GO:0034722">
    <property type="term" value="F:gamma-glutamyl-peptidase activity"/>
    <property type="evidence" value="ECO:0007669"/>
    <property type="project" value="TreeGrafter"/>
</dbReference>
<evidence type="ECO:0000256" key="1">
    <source>
        <dbReference type="PIRSR" id="PIRSR615527-1"/>
    </source>
</evidence>
<dbReference type="AlphaFoldDB" id="A0A834MBW1"/>
<accession>A0A834MBW1</accession>
<feature type="active site" description="Proton donor" evidence="1">
    <location>
        <position position="4"/>
    </location>
</feature>
<dbReference type="GO" id="GO:0046900">
    <property type="term" value="P:tetrahydrofolylpolyglutamate metabolic process"/>
    <property type="evidence" value="ECO:0007669"/>
    <property type="project" value="TreeGrafter"/>
</dbReference>
<feature type="non-terminal residue" evidence="3">
    <location>
        <position position="1"/>
    </location>
</feature>
<evidence type="ECO:0000313" key="4">
    <source>
        <dbReference type="Proteomes" id="UP000625711"/>
    </source>
</evidence>
<dbReference type="Gene3D" id="3.40.50.880">
    <property type="match status" value="1"/>
</dbReference>
<dbReference type="SUPFAM" id="SSF52317">
    <property type="entry name" value="Class I glutamine amidotransferase-like"/>
    <property type="match status" value="1"/>
</dbReference>
<gene>
    <name evidence="3" type="ORF">GWI33_014938</name>
</gene>
<sequence>IQYHPEKNIFEFSRKRKFPHSANSIRASQHVANHIVNECRNNDNSFPDFETEARSLIHNFIPVYTGNASDNHSQLYVFLKKDFENHQLN</sequence>
<comment type="caution">
    <text evidence="2">Lacks conserved residue(s) required for the propagation of feature annotation.</text>
</comment>
<evidence type="ECO:0000313" key="3">
    <source>
        <dbReference type="EMBL" id="KAF7272264.1"/>
    </source>
</evidence>
<reference evidence="3" key="1">
    <citation type="submission" date="2020-08" db="EMBL/GenBank/DDBJ databases">
        <title>Genome sequencing and assembly of the red palm weevil Rhynchophorus ferrugineus.</title>
        <authorList>
            <person name="Dias G.B."/>
            <person name="Bergman C.M."/>
            <person name="Manee M."/>
        </authorList>
    </citation>
    <scope>NUCLEOTIDE SEQUENCE</scope>
    <source>
        <strain evidence="3">AA-2017</strain>
        <tissue evidence="3">Whole larva</tissue>
    </source>
</reference>
<evidence type="ECO:0000256" key="2">
    <source>
        <dbReference type="PROSITE-ProRule" id="PRU00607"/>
    </source>
</evidence>
<protein>
    <recommendedName>
        <fullName evidence="5">Gamma-glutamyl hydrolase</fullName>
    </recommendedName>
</protein>
<evidence type="ECO:0008006" key="5">
    <source>
        <dbReference type="Google" id="ProtNLM"/>
    </source>
</evidence>
<dbReference type="Proteomes" id="UP000625711">
    <property type="component" value="Unassembled WGS sequence"/>
</dbReference>
<keyword evidence="4" id="KW-1185">Reference proteome</keyword>
<dbReference type="PANTHER" id="PTHR11315:SF0">
    <property type="entry name" value="FOLATE GAMMA-GLUTAMYL HYDROLASE"/>
    <property type="match status" value="1"/>
</dbReference>
<dbReference type="PANTHER" id="PTHR11315">
    <property type="entry name" value="PROTEASE FAMILY C26 GAMMA-GLUTAMYL HYDROLASE"/>
    <property type="match status" value="1"/>
</dbReference>
<proteinExistence type="predicted"/>
<dbReference type="InterPro" id="IPR015527">
    <property type="entry name" value="Pept_C26_g-glut_hydrolase"/>
</dbReference>
<dbReference type="EMBL" id="JAACXV010013800">
    <property type="protein sequence ID" value="KAF7272264.1"/>
    <property type="molecule type" value="Genomic_DNA"/>
</dbReference>
<dbReference type="OrthoDB" id="64220at2759"/>
<comment type="caution">
    <text evidence="3">The sequence shown here is derived from an EMBL/GenBank/DDBJ whole genome shotgun (WGS) entry which is preliminary data.</text>
</comment>
<organism evidence="3 4">
    <name type="scientific">Rhynchophorus ferrugineus</name>
    <name type="common">Red palm weevil</name>
    <name type="synonym">Curculio ferrugineus</name>
    <dbReference type="NCBI Taxonomy" id="354439"/>
    <lineage>
        <taxon>Eukaryota</taxon>
        <taxon>Metazoa</taxon>
        <taxon>Ecdysozoa</taxon>
        <taxon>Arthropoda</taxon>
        <taxon>Hexapoda</taxon>
        <taxon>Insecta</taxon>
        <taxon>Pterygota</taxon>
        <taxon>Neoptera</taxon>
        <taxon>Endopterygota</taxon>
        <taxon>Coleoptera</taxon>
        <taxon>Polyphaga</taxon>
        <taxon>Cucujiformia</taxon>
        <taxon>Curculionidae</taxon>
        <taxon>Dryophthorinae</taxon>
        <taxon>Rhynchophorus</taxon>
    </lineage>
</organism>
<dbReference type="GO" id="GO:0005773">
    <property type="term" value="C:vacuole"/>
    <property type="evidence" value="ECO:0007669"/>
    <property type="project" value="TreeGrafter"/>
</dbReference>
<dbReference type="InterPro" id="IPR029062">
    <property type="entry name" value="Class_I_gatase-like"/>
</dbReference>
<name>A0A834MBW1_RHYFE</name>
<dbReference type="PROSITE" id="PS51275">
    <property type="entry name" value="PEPTIDASE_C26_GGH"/>
    <property type="match status" value="1"/>
</dbReference>